<dbReference type="EMBL" id="AZIM01004455">
    <property type="protein sequence ID" value="ETE60715.1"/>
    <property type="molecule type" value="Genomic_DNA"/>
</dbReference>
<dbReference type="PANTHER" id="PTHR47219">
    <property type="entry name" value="RAB GTPASE-ACTIVATING PROTEIN 1-LIKE"/>
    <property type="match status" value="1"/>
</dbReference>
<proteinExistence type="predicted"/>
<organism evidence="2 3">
    <name type="scientific">Ophiophagus hannah</name>
    <name type="common">King cobra</name>
    <name type="synonym">Naja hannah</name>
    <dbReference type="NCBI Taxonomy" id="8665"/>
    <lineage>
        <taxon>Eukaryota</taxon>
        <taxon>Metazoa</taxon>
        <taxon>Chordata</taxon>
        <taxon>Craniata</taxon>
        <taxon>Vertebrata</taxon>
        <taxon>Euteleostomi</taxon>
        <taxon>Lepidosauria</taxon>
        <taxon>Squamata</taxon>
        <taxon>Bifurcata</taxon>
        <taxon>Unidentata</taxon>
        <taxon>Episquamata</taxon>
        <taxon>Toxicofera</taxon>
        <taxon>Serpentes</taxon>
        <taxon>Colubroidea</taxon>
        <taxon>Elapidae</taxon>
        <taxon>Elapinae</taxon>
        <taxon>Ophiophagus</taxon>
    </lineage>
</organism>
<dbReference type="AlphaFoldDB" id="V8NF54"/>
<protein>
    <recommendedName>
        <fullName evidence="1">Rab-GAP TBC domain-containing protein</fullName>
    </recommendedName>
</protein>
<reference evidence="2 3" key="1">
    <citation type="journal article" date="2013" name="Proc. Natl. Acad. Sci. U.S.A.">
        <title>The king cobra genome reveals dynamic gene evolution and adaptation in the snake venom system.</title>
        <authorList>
            <person name="Vonk F.J."/>
            <person name="Casewell N.R."/>
            <person name="Henkel C.V."/>
            <person name="Heimberg A.M."/>
            <person name="Jansen H.J."/>
            <person name="McCleary R.J."/>
            <person name="Kerkkamp H.M."/>
            <person name="Vos R.A."/>
            <person name="Guerreiro I."/>
            <person name="Calvete J.J."/>
            <person name="Wuster W."/>
            <person name="Woods A.E."/>
            <person name="Logan J.M."/>
            <person name="Harrison R.A."/>
            <person name="Castoe T.A."/>
            <person name="de Koning A.P."/>
            <person name="Pollock D.D."/>
            <person name="Yandell M."/>
            <person name="Calderon D."/>
            <person name="Renjifo C."/>
            <person name="Currier R.B."/>
            <person name="Salgado D."/>
            <person name="Pla D."/>
            <person name="Sanz L."/>
            <person name="Hyder A.S."/>
            <person name="Ribeiro J.M."/>
            <person name="Arntzen J.W."/>
            <person name="van den Thillart G.E."/>
            <person name="Boetzer M."/>
            <person name="Pirovano W."/>
            <person name="Dirks R.P."/>
            <person name="Spaink H.P."/>
            <person name="Duboule D."/>
            <person name="McGlinn E."/>
            <person name="Kini R.M."/>
            <person name="Richardson M.K."/>
        </authorList>
    </citation>
    <scope>NUCLEOTIDE SEQUENCE</scope>
    <source>
        <tissue evidence="2">Blood</tissue>
    </source>
</reference>
<dbReference type="GO" id="GO:0031267">
    <property type="term" value="F:small GTPase binding"/>
    <property type="evidence" value="ECO:0007669"/>
    <property type="project" value="TreeGrafter"/>
</dbReference>
<dbReference type="Gene3D" id="1.10.8.270">
    <property type="entry name" value="putative rabgap domain of human tbc1 domain family member 14 like domains"/>
    <property type="match status" value="1"/>
</dbReference>
<comment type="caution">
    <text evidence="2">The sequence shown here is derived from an EMBL/GenBank/DDBJ whole genome shotgun (WGS) entry which is preliminary data.</text>
</comment>
<dbReference type="PROSITE" id="PS50086">
    <property type="entry name" value="TBC_RABGAP"/>
    <property type="match status" value="1"/>
</dbReference>
<dbReference type="InterPro" id="IPR000195">
    <property type="entry name" value="Rab-GAP-TBC_dom"/>
</dbReference>
<dbReference type="PANTHER" id="PTHR47219:SF23">
    <property type="entry name" value="TBC1 DOMAIN FAMILY MEMBER 10A"/>
    <property type="match status" value="1"/>
</dbReference>
<dbReference type="InterPro" id="IPR050302">
    <property type="entry name" value="Rab_GAP_TBC_domain"/>
</dbReference>
<dbReference type="SUPFAM" id="SSF47923">
    <property type="entry name" value="Ypt/Rab-GAP domain of gyp1p"/>
    <property type="match status" value="1"/>
</dbReference>
<feature type="domain" description="Rab-GAP TBC" evidence="1">
    <location>
        <begin position="1"/>
        <end position="86"/>
    </location>
</feature>
<feature type="non-terminal residue" evidence="2">
    <location>
        <position position="1"/>
    </location>
</feature>
<name>V8NF54_OPHHA</name>
<dbReference type="OrthoDB" id="159449at2759"/>
<gene>
    <name evidence="2" type="ORF">L345_13541</name>
</gene>
<accession>V8NF54</accession>
<dbReference type="Proteomes" id="UP000018936">
    <property type="component" value="Unassembled WGS sequence"/>
</dbReference>
<dbReference type="InterPro" id="IPR035969">
    <property type="entry name" value="Rab-GAP_TBC_sf"/>
</dbReference>
<evidence type="ECO:0000313" key="3">
    <source>
        <dbReference type="Proteomes" id="UP000018936"/>
    </source>
</evidence>
<sequence>MAYLFLSIVPQAGGGAVGRAEAEGIKMAGHAQQLGQVDGEKAQKGKQQDLFRVLKAYTLYRPEEGYCQAQAPIAAVLLMHMPAEVR</sequence>
<evidence type="ECO:0000259" key="1">
    <source>
        <dbReference type="PROSITE" id="PS50086"/>
    </source>
</evidence>
<keyword evidence="3" id="KW-1185">Reference proteome</keyword>
<dbReference type="GO" id="GO:0005096">
    <property type="term" value="F:GTPase activator activity"/>
    <property type="evidence" value="ECO:0007669"/>
    <property type="project" value="TreeGrafter"/>
</dbReference>
<dbReference type="Pfam" id="PF00566">
    <property type="entry name" value="RabGAP-TBC"/>
    <property type="match status" value="1"/>
</dbReference>
<evidence type="ECO:0000313" key="2">
    <source>
        <dbReference type="EMBL" id="ETE60715.1"/>
    </source>
</evidence>